<dbReference type="Pfam" id="PF00378">
    <property type="entry name" value="ECH_1"/>
    <property type="match status" value="1"/>
</dbReference>
<dbReference type="InterPro" id="IPR001753">
    <property type="entry name" value="Enoyl-CoA_hydra/iso"/>
</dbReference>
<dbReference type="EMBL" id="CP128400">
    <property type="protein sequence ID" value="WJW69154.1"/>
    <property type="molecule type" value="Genomic_DNA"/>
</dbReference>
<evidence type="ECO:0000256" key="7">
    <source>
        <dbReference type="ARBA" id="ARBA00023098"/>
    </source>
</evidence>
<reference evidence="11 13" key="1">
    <citation type="submission" date="2020-06" db="EMBL/GenBank/DDBJ databases">
        <title>Anoxygenic phototrophic Chloroflexota member uses a Type I reaction center.</title>
        <authorList>
            <person name="Tsuji J.M."/>
            <person name="Shaw N.A."/>
            <person name="Nagashima S."/>
            <person name="Venkiteswaran J."/>
            <person name="Schiff S.L."/>
            <person name="Hanada S."/>
            <person name="Tank M."/>
            <person name="Neufeld J.D."/>
        </authorList>
    </citation>
    <scope>NUCLEOTIDE SEQUENCE [LARGE SCALE GENOMIC DNA]</scope>
    <source>
        <strain evidence="11">L227-S17</strain>
    </source>
</reference>
<evidence type="ECO:0000259" key="10">
    <source>
        <dbReference type="Pfam" id="PF02737"/>
    </source>
</evidence>
<evidence type="ECO:0000313" key="13">
    <source>
        <dbReference type="Proteomes" id="UP000521676"/>
    </source>
</evidence>
<dbReference type="PANTHER" id="PTHR48075">
    <property type="entry name" value="3-HYDROXYACYL-COA DEHYDROGENASE FAMILY PROTEIN"/>
    <property type="match status" value="1"/>
</dbReference>
<keyword evidence="7" id="KW-0443">Lipid metabolism</keyword>
<dbReference type="InterPro" id="IPR006176">
    <property type="entry name" value="3-OHacyl-CoA_DH_NAD-bd"/>
</dbReference>
<dbReference type="Proteomes" id="UP001431572">
    <property type="component" value="Chromosome 2"/>
</dbReference>
<organism evidence="11 13">
    <name type="scientific">Candidatus Chlorohelix allophototropha</name>
    <dbReference type="NCBI Taxonomy" id="3003348"/>
    <lineage>
        <taxon>Bacteria</taxon>
        <taxon>Bacillati</taxon>
        <taxon>Chloroflexota</taxon>
        <taxon>Chloroflexia</taxon>
        <taxon>Candidatus Chloroheliales</taxon>
        <taxon>Candidatus Chloroheliaceae</taxon>
        <taxon>Candidatus Chlorohelix</taxon>
    </lineage>
</organism>
<dbReference type="GO" id="GO:0070403">
    <property type="term" value="F:NAD+ binding"/>
    <property type="evidence" value="ECO:0007669"/>
    <property type="project" value="InterPro"/>
</dbReference>
<gene>
    <name evidence="11" type="ORF">HXX08_15345</name>
    <name evidence="12" type="ORF">OZ401_002750</name>
</gene>
<comment type="similarity">
    <text evidence="2">Belongs to the 3-hydroxyacyl-CoA dehydrogenase family.</text>
</comment>
<dbReference type="Gene3D" id="3.90.226.10">
    <property type="entry name" value="2-enoyl-CoA Hydratase, Chain A, domain 1"/>
    <property type="match status" value="1"/>
</dbReference>
<evidence type="ECO:0000313" key="11">
    <source>
        <dbReference type="EMBL" id="NWJ47236.1"/>
    </source>
</evidence>
<dbReference type="InterPro" id="IPR006108">
    <property type="entry name" value="3HC_DH_C"/>
</dbReference>
<dbReference type="GO" id="GO:0003857">
    <property type="term" value="F:(3S)-3-hydroxyacyl-CoA dehydrogenase (NAD+) activity"/>
    <property type="evidence" value="ECO:0007669"/>
    <property type="project" value="UniProtKB-EC"/>
</dbReference>
<name>A0A8T7M5C6_9CHLR</name>
<comment type="catalytic activity">
    <reaction evidence="8">
        <text>a (3S)-3-hydroxyacyl-CoA + NAD(+) = a 3-oxoacyl-CoA + NADH + H(+)</text>
        <dbReference type="Rhea" id="RHEA:22432"/>
        <dbReference type="ChEBI" id="CHEBI:15378"/>
        <dbReference type="ChEBI" id="CHEBI:57318"/>
        <dbReference type="ChEBI" id="CHEBI:57540"/>
        <dbReference type="ChEBI" id="CHEBI:57945"/>
        <dbReference type="ChEBI" id="CHEBI:90726"/>
        <dbReference type="EC" id="1.1.1.35"/>
    </reaction>
</comment>
<feature type="domain" description="3-hydroxyacyl-CoA dehydrogenase NAD binding" evidence="10">
    <location>
        <begin position="6"/>
        <end position="204"/>
    </location>
</feature>
<evidence type="ECO:0000256" key="1">
    <source>
        <dbReference type="ARBA" id="ARBA00005005"/>
    </source>
</evidence>
<keyword evidence="4" id="KW-0442">Lipid degradation</keyword>
<dbReference type="Pfam" id="PF00725">
    <property type="entry name" value="3HCDH"/>
    <property type="match status" value="1"/>
</dbReference>
<dbReference type="InterPro" id="IPR036291">
    <property type="entry name" value="NAD(P)-bd_dom_sf"/>
</dbReference>
<keyword evidence="14" id="KW-1185">Reference proteome</keyword>
<evidence type="ECO:0000259" key="9">
    <source>
        <dbReference type="Pfam" id="PF00725"/>
    </source>
</evidence>
<dbReference type="EMBL" id="JACATZ010000003">
    <property type="protein sequence ID" value="NWJ47236.1"/>
    <property type="molecule type" value="Genomic_DNA"/>
</dbReference>
<evidence type="ECO:0000256" key="5">
    <source>
        <dbReference type="ARBA" id="ARBA00023002"/>
    </source>
</evidence>
<evidence type="ECO:0000256" key="8">
    <source>
        <dbReference type="ARBA" id="ARBA00049556"/>
    </source>
</evidence>
<comment type="pathway">
    <text evidence="1">Lipid metabolism; fatty acid beta-oxidation.</text>
</comment>
<feature type="domain" description="3-hydroxyacyl-CoA dehydrogenase C-terminal" evidence="9">
    <location>
        <begin position="207"/>
        <end position="306"/>
    </location>
</feature>
<dbReference type="Gene3D" id="1.10.1040.50">
    <property type="match status" value="1"/>
</dbReference>
<evidence type="ECO:0000256" key="2">
    <source>
        <dbReference type="ARBA" id="ARBA00009463"/>
    </source>
</evidence>
<dbReference type="GO" id="GO:0006631">
    <property type="term" value="P:fatty acid metabolic process"/>
    <property type="evidence" value="ECO:0007669"/>
    <property type="project" value="UniProtKB-KW"/>
</dbReference>
<reference evidence="12" key="2">
    <citation type="journal article" date="2024" name="Nature">
        <title>Anoxygenic phototroph of the Chloroflexota uses a type I reaction centre.</title>
        <authorList>
            <person name="Tsuji J.M."/>
            <person name="Shaw N.A."/>
            <person name="Nagashima S."/>
            <person name="Venkiteswaran J.J."/>
            <person name="Schiff S.L."/>
            <person name="Watanabe T."/>
            <person name="Fukui M."/>
            <person name="Hanada S."/>
            <person name="Tank M."/>
            <person name="Neufeld J.D."/>
        </authorList>
    </citation>
    <scope>NUCLEOTIDE SEQUENCE</scope>
    <source>
        <strain evidence="12">L227-S17</strain>
    </source>
</reference>
<keyword evidence="3" id="KW-0276">Fatty acid metabolism</keyword>
<dbReference type="Gene3D" id="3.40.50.720">
    <property type="entry name" value="NAD(P)-binding Rossmann-like Domain"/>
    <property type="match status" value="1"/>
</dbReference>
<sequence length="808" mass="89686">MPEIKKVAVLGSGVMGSGIAAHLANAGIPSLMLDIVPDKLTPEEEKRGLSLNSPAVRNRFATQGLQTALKANPAAFFVSKGAELVTIGNFEDDWSKLAECDWIIEVVVERLDIKKQVFKRVAEIAHPAAIISSNTSGISIQAMAEGLPEEFQKRFMVTHFFNPVRYMKLLEIVPHPNSDPSLIEFMRRFGEDTLGKGVIICKDTPNFIGNRIGIYGMMSTLKRMSENSLRVEEVDAILGRASGRPKSAAFRTSDLVGLDTSLHVARNVYDNAPDDPERDLFLTPDWVQQMADKRWLGDKTGQGFYKKVKDAKGKSTILSLNPQTFEYEAQVETPLADTKLEEAARRSDARKRLETLAYLDDRAGKFGWTVLADTLLYTAKIAPQIADDIQAIDQAMKWGYNWDLGIFESWDAIGPLKSVQKMRAEGREIPQWLVEFINRGQDYFYIEQNGRKRMWDFNEGRYVAIPERTDLISLASLKKDKANILRSNDSASLIDLGDGVLCLEFTSKMNTIDPEMVQLGMWSLNKLNTDDKWKGMVIGNEGSDFCAGANLFLAVMAANSGEFGQIEQMVKATQDWCMAIKYSQKPIVVAPFGRTLGGGCEITMAGTRIRAYAETYIGQVEVGPGLIPGAGGNKELLIRNIERMRGMTGPFPPVQKTFEAISYAKVSTSAEEARSIGFLRKTDRITLNKARLISDAKADVLELANQEGGYKPPQPFSFKLPGEGGYLAGEQLIEGLEMTKAISKHDGVIARKLLFVLTGGTEASPVREVSEQYLLDLEREAFVELCKLPKTQERMQYILMHGGKALRN</sequence>
<dbReference type="Proteomes" id="UP000521676">
    <property type="component" value="Unassembled WGS sequence"/>
</dbReference>
<dbReference type="SUPFAM" id="SSF51735">
    <property type="entry name" value="NAD(P)-binding Rossmann-fold domains"/>
    <property type="match status" value="1"/>
</dbReference>
<evidence type="ECO:0000256" key="3">
    <source>
        <dbReference type="ARBA" id="ARBA00022832"/>
    </source>
</evidence>
<dbReference type="Pfam" id="PF02737">
    <property type="entry name" value="3HCDH_N"/>
    <property type="match status" value="1"/>
</dbReference>
<dbReference type="GO" id="GO:0016042">
    <property type="term" value="P:lipid catabolic process"/>
    <property type="evidence" value="ECO:0007669"/>
    <property type="project" value="UniProtKB-KW"/>
</dbReference>
<evidence type="ECO:0000313" key="12">
    <source>
        <dbReference type="EMBL" id="WJW69154.1"/>
    </source>
</evidence>
<dbReference type="SUPFAM" id="SSF52096">
    <property type="entry name" value="ClpP/crotonase"/>
    <property type="match status" value="1"/>
</dbReference>
<evidence type="ECO:0000256" key="6">
    <source>
        <dbReference type="ARBA" id="ARBA00023027"/>
    </source>
</evidence>
<evidence type="ECO:0000256" key="4">
    <source>
        <dbReference type="ARBA" id="ARBA00022963"/>
    </source>
</evidence>
<dbReference type="InterPro" id="IPR029045">
    <property type="entry name" value="ClpP/crotonase-like_dom_sf"/>
</dbReference>
<dbReference type="InterPro" id="IPR008927">
    <property type="entry name" value="6-PGluconate_DH-like_C_sf"/>
</dbReference>
<accession>A0A8T7M5C6</accession>
<keyword evidence="5" id="KW-0560">Oxidoreductase</keyword>
<dbReference type="SUPFAM" id="SSF48179">
    <property type="entry name" value="6-phosphogluconate dehydrogenase C-terminal domain-like"/>
    <property type="match status" value="2"/>
</dbReference>
<keyword evidence="6" id="KW-0520">NAD</keyword>
<dbReference type="PANTHER" id="PTHR48075:SF7">
    <property type="entry name" value="3-HYDROXYACYL-COA DEHYDROGENASE-RELATED"/>
    <property type="match status" value="1"/>
</dbReference>
<dbReference type="CDD" id="cd06558">
    <property type="entry name" value="crotonase-like"/>
    <property type="match status" value="1"/>
</dbReference>
<dbReference type="RefSeq" id="WP_341471042.1">
    <property type="nucleotide sequence ID" value="NZ_CP128400.1"/>
</dbReference>
<proteinExistence type="inferred from homology"/>
<protein>
    <submittedName>
        <fullName evidence="11">3-hydroxyacyl-CoA dehydrogenase/enoyl-CoA hydratase family protein</fullName>
    </submittedName>
</protein>
<evidence type="ECO:0000313" key="14">
    <source>
        <dbReference type="Proteomes" id="UP001431572"/>
    </source>
</evidence>
<dbReference type="AlphaFoldDB" id="A0A8T7M5C6"/>